<dbReference type="EMBL" id="PNRE01000092">
    <property type="protein sequence ID" value="PMR67361.1"/>
    <property type="molecule type" value="Genomic_DNA"/>
</dbReference>
<comment type="caution">
    <text evidence="4">The sequence shown here is derived from an EMBL/GenBank/DDBJ whole genome shotgun (WGS) entry which is preliminary data.</text>
</comment>
<proteinExistence type="predicted"/>
<dbReference type="Gene3D" id="1.10.357.10">
    <property type="entry name" value="Tetracycline Repressor, domain 2"/>
    <property type="match status" value="1"/>
</dbReference>
<dbReference type="Proteomes" id="UP000235346">
    <property type="component" value="Unassembled WGS sequence"/>
</dbReference>
<evidence type="ECO:0000259" key="3">
    <source>
        <dbReference type="PROSITE" id="PS50977"/>
    </source>
</evidence>
<dbReference type="InterPro" id="IPR036271">
    <property type="entry name" value="Tet_transcr_reg_TetR-rel_C_sf"/>
</dbReference>
<dbReference type="PROSITE" id="PS50977">
    <property type="entry name" value="HTH_TETR_2"/>
    <property type="match status" value="1"/>
</dbReference>
<sequence length="221" mass="25907">MTQTKTRSVQKRRLRDAEATRNRVLQAAIDEFCEYGFDGARTERIARRAATNIRMLYHYFGSKEKIYRACLEKVYEDLRTKEEGIQLAGLTPDQAIEALVDFTFDHLREHPEFIRLVGIENINQGACIQNILSIKSRGRLLLDKLHEILIEGERQGIFRQDVDPFHFYMTLFSMIHLHHSNQYTLSITFSRNLNDPSWVAERRQHVKDVLLAYLHHPHSNA</sequence>
<dbReference type="AlphaFoldDB" id="A0A2N7TGP9"/>
<dbReference type="PRINTS" id="PR00455">
    <property type="entry name" value="HTHTETR"/>
</dbReference>
<dbReference type="InterPro" id="IPR050109">
    <property type="entry name" value="HTH-type_TetR-like_transc_reg"/>
</dbReference>
<feature type="domain" description="HTH tetR-type" evidence="3">
    <location>
        <begin position="18"/>
        <end position="78"/>
    </location>
</feature>
<dbReference type="InterPro" id="IPR041474">
    <property type="entry name" value="NicS_C"/>
</dbReference>
<protein>
    <submittedName>
        <fullName evidence="4">TetR family transcriptional regulator</fullName>
    </submittedName>
</protein>
<dbReference type="InterPro" id="IPR001647">
    <property type="entry name" value="HTH_TetR"/>
</dbReference>
<keyword evidence="5" id="KW-1185">Reference proteome</keyword>
<evidence type="ECO:0000313" key="4">
    <source>
        <dbReference type="EMBL" id="PMR67361.1"/>
    </source>
</evidence>
<organism evidence="4 5">
    <name type="scientific">Halomonas heilongjiangensis</name>
    <dbReference type="NCBI Taxonomy" id="1387883"/>
    <lineage>
        <taxon>Bacteria</taxon>
        <taxon>Pseudomonadati</taxon>
        <taxon>Pseudomonadota</taxon>
        <taxon>Gammaproteobacteria</taxon>
        <taxon>Oceanospirillales</taxon>
        <taxon>Halomonadaceae</taxon>
        <taxon>Halomonas</taxon>
    </lineage>
</organism>
<feature type="DNA-binding region" description="H-T-H motif" evidence="2">
    <location>
        <begin position="41"/>
        <end position="60"/>
    </location>
</feature>
<dbReference type="Pfam" id="PF00440">
    <property type="entry name" value="TetR_N"/>
    <property type="match status" value="1"/>
</dbReference>
<dbReference type="PANTHER" id="PTHR30328:SF54">
    <property type="entry name" value="HTH-TYPE TRANSCRIPTIONAL REPRESSOR SCO4008"/>
    <property type="match status" value="1"/>
</dbReference>
<dbReference type="SUPFAM" id="SSF48498">
    <property type="entry name" value="Tetracyclin repressor-like, C-terminal domain"/>
    <property type="match status" value="1"/>
</dbReference>
<evidence type="ECO:0000313" key="5">
    <source>
        <dbReference type="Proteomes" id="UP000235346"/>
    </source>
</evidence>
<evidence type="ECO:0000256" key="1">
    <source>
        <dbReference type="ARBA" id="ARBA00023125"/>
    </source>
</evidence>
<gene>
    <name evidence="4" type="ORF">C1H66_19995</name>
</gene>
<name>A0A2N7TGP9_9GAMM</name>
<dbReference type="RefSeq" id="WP_102629635.1">
    <property type="nucleotide sequence ID" value="NZ_PDOH01000048.1"/>
</dbReference>
<dbReference type="PANTHER" id="PTHR30328">
    <property type="entry name" value="TRANSCRIPTIONAL REPRESSOR"/>
    <property type="match status" value="1"/>
</dbReference>
<dbReference type="InterPro" id="IPR009057">
    <property type="entry name" value="Homeodomain-like_sf"/>
</dbReference>
<reference evidence="4 5" key="1">
    <citation type="submission" date="2018-01" db="EMBL/GenBank/DDBJ databases">
        <title>Halomonas endophytica sp. nov., isolated from storage liquid in the stems of Populus euphratica.</title>
        <authorList>
            <person name="Chen C."/>
        </authorList>
    </citation>
    <scope>NUCLEOTIDE SEQUENCE [LARGE SCALE GENOMIC DNA]</scope>
    <source>
        <strain evidence="4 5">DSM 26881</strain>
    </source>
</reference>
<dbReference type="SUPFAM" id="SSF46689">
    <property type="entry name" value="Homeodomain-like"/>
    <property type="match status" value="1"/>
</dbReference>
<dbReference type="OrthoDB" id="2356263at2"/>
<accession>A0A2N7TGP9</accession>
<dbReference type="GO" id="GO:0003677">
    <property type="term" value="F:DNA binding"/>
    <property type="evidence" value="ECO:0007669"/>
    <property type="project" value="UniProtKB-UniRule"/>
</dbReference>
<keyword evidence="1 2" id="KW-0238">DNA-binding</keyword>
<evidence type="ECO:0000256" key="2">
    <source>
        <dbReference type="PROSITE-ProRule" id="PRU00335"/>
    </source>
</evidence>
<dbReference type="Pfam" id="PF17938">
    <property type="entry name" value="TetR_C_29"/>
    <property type="match status" value="1"/>
</dbReference>